<name>A0AAD8YFC3_9STRA</name>
<dbReference type="EMBL" id="JATAAI010000007">
    <property type="protein sequence ID" value="KAK1744397.1"/>
    <property type="molecule type" value="Genomic_DNA"/>
</dbReference>
<organism evidence="1 2">
    <name type="scientific">Skeletonema marinoi</name>
    <dbReference type="NCBI Taxonomy" id="267567"/>
    <lineage>
        <taxon>Eukaryota</taxon>
        <taxon>Sar</taxon>
        <taxon>Stramenopiles</taxon>
        <taxon>Ochrophyta</taxon>
        <taxon>Bacillariophyta</taxon>
        <taxon>Coscinodiscophyceae</taxon>
        <taxon>Thalassiosirophycidae</taxon>
        <taxon>Thalassiosirales</taxon>
        <taxon>Skeletonemataceae</taxon>
        <taxon>Skeletonema</taxon>
        <taxon>Skeletonema marinoi-dohrnii complex</taxon>
    </lineage>
</organism>
<comment type="caution">
    <text evidence="1">The sequence shown here is derived from an EMBL/GenBank/DDBJ whole genome shotgun (WGS) entry which is preliminary data.</text>
</comment>
<dbReference type="InterPro" id="IPR016181">
    <property type="entry name" value="Acyl_CoA_acyltransferase"/>
</dbReference>
<evidence type="ECO:0008006" key="3">
    <source>
        <dbReference type="Google" id="ProtNLM"/>
    </source>
</evidence>
<dbReference type="Pfam" id="PF13527">
    <property type="entry name" value="Acetyltransf_9"/>
    <property type="match status" value="1"/>
</dbReference>
<dbReference type="Proteomes" id="UP001224775">
    <property type="component" value="Unassembled WGS sequence"/>
</dbReference>
<sequence length="891" mass="95177">MHYNLLVTMTTALNPSTHIITLKENSTTHYHLRGLRQQQHDIQRWTQFCASVFAYKPSPPPPEYFARHFYNDPRCDASLVRVMIHCPNAANDEEAQKMTGEIVSSVRIFRRTLSTGGSNSGGATIEAGGIGEVCTSPDHQRRGLSKILLKDVINIMSTTSCDGVGDSGGMMSCSLLHANPEFRPVYNKVGGYECVPSKWSLVPIKLIELVINSTDGTNKWTTRQAIFPQDVSQLKALHTEYSEKRLITITRSTEYWTNYVSAELGESLWVLEDNASIVAWLSIRKRGDRYQLREFGADNKYSISNVISFALKRLLGVALQQIGEDVHVDSDKKVSLLLPTFILSDMQQEKLNGATNEVGSNLVDDCLLFDNDNVIEENDDGWMYAVFDKNPSRAIPDPSLNTFCDSAVALSKLVKELHLNKLLFLLSAASKSSLFADAQVADVCESLQPFTYDSGDTKAATTIVSYDDAPWIQLDLSDSQLANGAQLTITGGTASQVITSADLSSNGFSAVFDGSSVSVVLSSPGGVRGNGNTSRFVVSNVKVGLCRDDGIADSICGDLDDRIPSTDVRMGRIGGCTGWLISEDVFIQAGHCGTPSSSTRIHFVYGTGSAAPEDQYAVDVPSYQGVDGGVGNDWGAGRLLPNSVTGKLPGVAQSEKCGSSGCGWFNLGPVPSTTSGNNIRITGYGTAAVDSRSQKTHVGALTTIGSDYIRYVPDTTVKGGYAIGVHTHGGCSATGGSNQGTRIDKPEFAAHVEYLLGLGDCETNSDCDDGIFCNGVEVCDAGRCVYGVPVTCDDGLACTDDICNEDAEMCENPAKTCSGPGLSGLCLEPSGDCACSGSLKKVQVDIVTDNYPGETTWTVTDKCGSAGAILSGGTTPLVTAFAVIMAKEVTL</sequence>
<reference evidence="1" key="1">
    <citation type="submission" date="2023-06" db="EMBL/GenBank/DDBJ databases">
        <title>Survivors Of The Sea: Transcriptome response of Skeletonema marinoi to long-term dormancy.</title>
        <authorList>
            <person name="Pinder M.I.M."/>
            <person name="Kourtchenko O."/>
            <person name="Robertson E.K."/>
            <person name="Larsson T."/>
            <person name="Maumus F."/>
            <person name="Osuna-Cruz C.M."/>
            <person name="Vancaester E."/>
            <person name="Stenow R."/>
            <person name="Vandepoele K."/>
            <person name="Ploug H."/>
            <person name="Bruchert V."/>
            <person name="Godhe A."/>
            <person name="Topel M."/>
        </authorList>
    </citation>
    <scope>NUCLEOTIDE SEQUENCE</scope>
    <source>
        <strain evidence="1">R05AC</strain>
    </source>
</reference>
<keyword evidence="2" id="KW-1185">Reference proteome</keyword>
<proteinExistence type="predicted"/>
<gene>
    <name evidence="1" type="ORF">QTG54_004930</name>
</gene>
<accession>A0AAD8YFC3</accession>
<dbReference type="SUPFAM" id="SSF55729">
    <property type="entry name" value="Acyl-CoA N-acyltransferases (Nat)"/>
    <property type="match status" value="1"/>
</dbReference>
<evidence type="ECO:0000313" key="1">
    <source>
        <dbReference type="EMBL" id="KAK1744397.1"/>
    </source>
</evidence>
<dbReference type="Gene3D" id="3.40.630.30">
    <property type="match status" value="1"/>
</dbReference>
<evidence type="ECO:0000313" key="2">
    <source>
        <dbReference type="Proteomes" id="UP001224775"/>
    </source>
</evidence>
<dbReference type="AlphaFoldDB" id="A0AAD8YFC3"/>
<protein>
    <recommendedName>
        <fullName evidence="3">Serine protease</fullName>
    </recommendedName>
</protein>